<reference evidence="1 2" key="1">
    <citation type="submission" date="2018-06" db="EMBL/GenBank/DDBJ databases">
        <title>Genomic Encyclopedia of Type Strains, Phase IV (KMG-IV): sequencing the most valuable type-strain genomes for metagenomic binning, comparative biology and taxonomic classification.</title>
        <authorList>
            <person name="Goeker M."/>
        </authorList>
    </citation>
    <scope>NUCLEOTIDE SEQUENCE [LARGE SCALE GENOMIC DNA]</scope>
    <source>
        <strain evidence="1 2">DSM 18048</strain>
    </source>
</reference>
<keyword evidence="2" id="KW-1185">Reference proteome</keyword>
<proteinExistence type="predicted"/>
<evidence type="ECO:0000313" key="1">
    <source>
        <dbReference type="EMBL" id="PYE51001.1"/>
    </source>
</evidence>
<organism evidence="1 2">
    <name type="scientific">Deinococcus yavapaiensis KR-236</name>
    <dbReference type="NCBI Taxonomy" id="694435"/>
    <lineage>
        <taxon>Bacteria</taxon>
        <taxon>Thermotogati</taxon>
        <taxon>Deinococcota</taxon>
        <taxon>Deinococci</taxon>
        <taxon>Deinococcales</taxon>
        <taxon>Deinococcaceae</taxon>
        <taxon>Deinococcus</taxon>
    </lineage>
</organism>
<protein>
    <submittedName>
        <fullName evidence="1">Uncharacterized protein</fullName>
    </submittedName>
</protein>
<accession>A0A318S7J7</accession>
<dbReference type="AlphaFoldDB" id="A0A318S7J7"/>
<comment type="caution">
    <text evidence="1">The sequence shown here is derived from an EMBL/GenBank/DDBJ whole genome shotgun (WGS) entry which is preliminary data.</text>
</comment>
<dbReference type="RefSeq" id="WP_170131132.1">
    <property type="nucleotide sequence ID" value="NZ_QJSX01000016.1"/>
</dbReference>
<name>A0A318S7J7_9DEIO</name>
<sequence length="56" mass="6495">MAFSREDTLVQAERTYNLGANAFALRLDADDAWHDVMRGLLTFWLSPLLRLLKPFQ</sequence>
<gene>
    <name evidence="1" type="ORF">DES52_11668</name>
</gene>
<dbReference type="EMBL" id="QJSX01000016">
    <property type="protein sequence ID" value="PYE51001.1"/>
    <property type="molecule type" value="Genomic_DNA"/>
</dbReference>
<evidence type="ECO:0000313" key="2">
    <source>
        <dbReference type="Proteomes" id="UP000248326"/>
    </source>
</evidence>
<dbReference type="Proteomes" id="UP000248326">
    <property type="component" value="Unassembled WGS sequence"/>
</dbReference>